<gene>
    <name evidence="2" type="ORF">E2F50_12950</name>
</gene>
<keyword evidence="3" id="KW-1185">Reference proteome</keyword>
<keyword evidence="1" id="KW-1133">Transmembrane helix</keyword>
<dbReference type="EMBL" id="SMTL01000003">
    <property type="protein sequence ID" value="TDK35168.1"/>
    <property type="molecule type" value="Genomic_DNA"/>
</dbReference>
<keyword evidence="1" id="KW-0812">Transmembrane</keyword>
<evidence type="ECO:0000313" key="3">
    <source>
        <dbReference type="Proteomes" id="UP000295238"/>
    </source>
</evidence>
<proteinExistence type="predicted"/>
<accession>A0A4V3AP92</accession>
<dbReference type="OrthoDB" id="8368896at2"/>
<sequence length="128" mass="13829">MPYYLVTQTSLVEGADEAEAARRVLTKLQSDGAVEFTVRYDEDNIRQVTVANVPVSDVALPTGRETRPFPEPIQEDTMLEASAVNQADTGASKRRRLSPRSVILGSSLFTAGVATGLVIMALVDRAYG</sequence>
<protein>
    <submittedName>
        <fullName evidence="2">Uncharacterized protein</fullName>
    </submittedName>
</protein>
<keyword evidence="1" id="KW-0472">Membrane</keyword>
<dbReference type="RefSeq" id="WP_133316591.1">
    <property type="nucleotide sequence ID" value="NZ_SMTL01000003.1"/>
</dbReference>
<evidence type="ECO:0000256" key="1">
    <source>
        <dbReference type="SAM" id="Phobius"/>
    </source>
</evidence>
<organism evidence="2 3">
    <name type="scientific">Rhizobium deserti</name>
    <dbReference type="NCBI Taxonomy" id="2547961"/>
    <lineage>
        <taxon>Bacteria</taxon>
        <taxon>Pseudomonadati</taxon>
        <taxon>Pseudomonadota</taxon>
        <taxon>Alphaproteobacteria</taxon>
        <taxon>Hyphomicrobiales</taxon>
        <taxon>Rhizobiaceae</taxon>
        <taxon>Rhizobium/Agrobacterium group</taxon>
        <taxon>Rhizobium</taxon>
    </lineage>
</organism>
<reference evidence="2 3" key="1">
    <citation type="submission" date="2019-03" db="EMBL/GenBank/DDBJ databases">
        <title>Rhizobium sp. nov., an bacterium isolated from biocrust in Mu Us Desert.</title>
        <authorList>
            <person name="Lixiong L."/>
        </authorList>
    </citation>
    <scope>NUCLEOTIDE SEQUENCE [LARGE SCALE GENOMIC DNA]</scope>
    <source>
        <strain evidence="2 3">SPY-1</strain>
    </source>
</reference>
<name>A0A4V3AP92_9HYPH</name>
<dbReference type="Proteomes" id="UP000295238">
    <property type="component" value="Unassembled WGS sequence"/>
</dbReference>
<feature type="transmembrane region" description="Helical" evidence="1">
    <location>
        <begin position="102"/>
        <end position="123"/>
    </location>
</feature>
<evidence type="ECO:0000313" key="2">
    <source>
        <dbReference type="EMBL" id="TDK35168.1"/>
    </source>
</evidence>
<comment type="caution">
    <text evidence="2">The sequence shown here is derived from an EMBL/GenBank/DDBJ whole genome shotgun (WGS) entry which is preliminary data.</text>
</comment>
<dbReference type="AlphaFoldDB" id="A0A4V3AP92"/>